<sequence>MTTIYRRAEVVRDKKRGKPGEPIKFVATTEGVKSDGLNLMMDKLDLERFEANPVIGYGHNFFGRSNLPIGRAVDIEIDAPALRLSVAFDQADEFATTVEQKVRDRYLNAMSVGFDVNGVDEETGIPQSWELFESSIVPIPLDPEALSEVGRAAVADLESLLEKARATFPNGTHVTEDDLDDMTDDTPRRAAASRRIRLLGG</sequence>
<accession>A0A0F9AQK0</accession>
<dbReference type="AlphaFoldDB" id="A0A0F9AQK0"/>
<dbReference type="EMBL" id="LAZR01041551">
    <property type="protein sequence ID" value="KKL11690.1"/>
    <property type="molecule type" value="Genomic_DNA"/>
</dbReference>
<keyword evidence="2" id="KW-0645">Protease</keyword>
<evidence type="ECO:0000256" key="2">
    <source>
        <dbReference type="ARBA" id="ARBA00022670"/>
    </source>
</evidence>
<dbReference type="InterPro" id="IPR054613">
    <property type="entry name" value="Peptidase_S78_dom"/>
</dbReference>
<keyword evidence="3" id="KW-0378">Hydrolase</keyword>
<dbReference type="GO" id="GO:0006508">
    <property type="term" value="P:proteolysis"/>
    <property type="evidence" value="ECO:0007669"/>
    <property type="project" value="UniProtKB-KW"/>
</dbReference>
<protein>
    <recommendedName>
        <fullName evidence="4">Prohead serine protease domain-containing protein</fullName>
    </recommendedName>
</protein>
<keyword evidence="1" id="KW-1188">Viral release from host cell</keyword>
<evidence type="ECO:0000259" key="4">
    <source>
        <dbReference type="Pfam" id="PF04586"/>
    </source>
</evidence>
<reference evidence="5" key="1">
    <citation type="journal article" date="2015" name="Nature">
        <title>Complex archaea that bridge the gap between prokaryotes and eukaryotes.</title>
        <authorList>
            <person name="Spang A."/>
            <person name="Saw J.H."/>
            <person name="Jorgensen S.L."/>
            <person name="Zaremba-Niedzwiedzka K."/>
            <person name="Martijn J."/>
            <person name="Lind A.E."/>
            <person name="van Eijk R."/>
            <person name="Schleper C."/>
            <person name="Guy L."/>
            <person name="Ettema T.J."/>
        </authorList>
    </citation>
    <scope>NUCLEOTIDE SEQUENCE</scope>
</reference>
<gene>
    <name evidence="5" type="ORF">LCGC14_2543250</name>
</gene>
<feature type="domain" description="Prohead serine protease" evidence="4">
    <location>
        <begin position="70"/>
        <end position="148"/>
    </location>
</feature>
<evidence type="ECO:0000313" key="5">
    <source>
        <dbReference type="EMBL" id="KKL11690.1"/>
    </source>
</evidence>
<comment type="caution">
    <text evidence="5">The sequence shown here is derived from an EMBL/GenBank/DDBJ whole genome shotgun (WGS) entry which is preliminary data.</text>
</comment>
<name>A0A0F9AQK0_9ZZZZ</name>
<evidence type="ECO:0000256" key="1">
    <source>
        <dbReference type="ARBA" id="ARBA00022612"/>
    </source>
</evidence>
<proteinExistence type="predicted"/>
<dbReference type="Pfam" id="PF04586">
    <property type="entry name" value="Peptidase_S78"/>
    <property type="match status" value="1"/>
</dbReference>
<organism evidence="5">
    <name type="scientific">marine sediment metagenome</name>
    <dbReference type="NCBI Taxonomy" id="412755"/>
    <lineage>
        <taxon>unclassified sequences</taxon>
        <taxon>metagenomes</taxon>
        <taxon>ecological metagenomes</taxon>
    </lineage>
</organism>
<evidence type="ECO:0000256" key="3">
    <source>
        <dbReference type="ARBA" id="ARBA00022801"/>
    </source>
</evidence>
<dbReference type="GO" id="GO:0008233">
    <property type="term" value="F:peptidase activity"/>
    <property type="evidence" value="ECO:0007669"/>
    <property type="project" value="UniProtKB-KW"/>
</dbReference>